<dbReference type="STRING" id="7168.A0A182NZ67"/>
<dbReference type="PANTHER" id="PTHR21143:SF134">
    <property type="entry name" value="GUSTATORY RECEPTOR"/>
    <property type="match status" value="1"/>
</dbReference>
<dbReference type="Pfam" id="PF08395">
    <property type="entry name" value="7tm_7"/>
    <property type="match status" value="1"/>
</dbReference>
<comment type="similarity">
    <text evidence="8">Belongs to the insect chemoreceptor superfamily. Gustatory receptor (GR) family.</text>
</comment>
<feature type="transmembrane region" description="Helical" evidence="8">
    <location>
        <begin position="56"/>
        <end position="79"/>
    </location>
</feature>
<dbReference type="EnsemblMetazoa" id="ADIR015567-RA">
    <property type="protein sequence ID" value="ADIR015567-PA"/>
    <property type="gene ID" value="ADIR015567"/>
</dbReference>
<comment type="subcellular location">
    <subcellularLocation>
        <location evidence="1 8">Cell membrane</location>
        <topology evidence="1 8">Multi-pass membrane protein</topology>
    </subcellularLocation>
</comment>
<evidence type="ECO:0000256" key="7">
    <source>
        <dbReference type="ARBA" id="ARBA00023224"/>
    </source>
</evidence>
<keyword evidence="7 8" id="KW-0807">Transducer</keyword>
<dbReference type="GO" id="GO:0005886">
    <property type="term" value="C:plasma membrane"/>
    <property type="evidence" value="ECO:0007669"/>
    <property type="project" value="UniProtKB-SubCell"/>
</dbReference>
<feature type="transmembrane region" description="Helical" evidence="8">
    <location>
        <begin position="91"/>
        <end position="113"/>
    </location>
</feature>
<dbReference type="GO" id="GO:0043025">
    <property type="term" value="C:neuronal cell body"/>
    <property type="evidence" value="ECO:0007669"/>
    <property type="project" value="TreeGrafter"/>
</dbReference>
<reference evidence="10" key="1">
    <citation type="submission" date="2013-03" db="EMBL/GenBank/DDBJ databases">
        <title>The Genome Sequence of Anopheles dirus WRAIR2.</title>
        <authorList>
            <consortium name="The Broad Institute Genomics Platform"/>
            <person name="Neafsey D.E."/>
            <person name="Walton C."/>
            <person name="Walker B."/>
            <person name="Young S.K."/>
            <person name="Zeng Q."/>
            <person name="Gargeya S."/>
            <person name="Fitzgerald M."/>
            <person name="Haas B."/>
            <person name="Abouelleil A."/>
            <person name="Allen A.W."/>
            <person name="Alvarado L."/>
            <person name="Arachchi H.M."/>
            <person name="Berlin A.M."/>
            <person name="Chapman S.B."/>
            <person name="Gainer-Dewar J."/>
            <person name="Goldberg J."/>
            <person name="Griggs A."/>
            <person name="Gujja S."/>
            <person name="Hansen M."/>
            <person name="Howarth C."/>
            <person name="Imamovic A."/>
            <person name="Ireland A."/>
            <person name="Larimer J."/>
            <person name="McCowan C."/>
            <person name="Murphy C."/>
            <person name="Pearson M."/>
            <person name="Poon T.W."/>
            <person name="Priest M."/>
            <person name="Roberts A."/>
            <person name="Saif S."/>
            <person name="Shea T."/>
            <person name="Sisk P."/>
            <person name="Sykes S."/>
            <person name="Wortman J."/>
            <person name="Nusbaum C."/>
            <person name="Birren B."/>
        </authorList>
    </citation>
    <scope>NUCLEOTIDE SEQUENCE [LARGE SCALE GENOMIC DNA]</scope>
    <source>
        <strain evidence="10">WRAIR2</strain>
    </source>
</reference>
<dbReference type="PANTHER" id="PTHR21143">
    <property type="entry name" value="INVERTEBRATE GUSTATORY RECEPTOR"/>
    <property type="match status" value="1"/>
</dbReference>
<feature type="transmembrane region" description="Helical" evidence="8">
    <location>
        <begin position="257"/>
        <end position="274"/>
    </location>
</feature>
<evidence type="ECO:0000256" key="5">
    <source>
        <dbReference type="ARBA" id="ARBA00023136"/>
    </source>
</evidence>
<keyword evidence="2 8" id="KW-1003">Cell membrane</keyword>
<evidence type="ECO:0000256" key="6">
    <source>
        <dbReference type="ARBA" id="ARBA00023170"/>
    </source>
</evidence>
<evidence type="ECO:0000313" key="9">
    <source>
        <dbReference type="EnsemblMetazoa" id="ADIR015567-PA"/>
    </source>
</evidence>
<dbReference type="GO" id="GO:0030424">
    <property type="term" value="C:axon"/>
    <property type="evidence" value="ECO:0007669"/>
    <property type="project" value="TreeGrafter"/>
</dbReference>
<evidence type="ECO:0000256" key="2">
    <source>
        <dbReference type="ARBA" id="ARBA00022475"/>
    </source>
</evidence>
<keyword evidence="4 8" id="KW-1133">Transmembrane helix</keyword>
<evidence type="ECO:0000256" key="8">
    <source>
        <dbReference type="RuleBase" id="RU363108"/>
    </source>
</evidence>
<dbReference type="GO" id="GO:0007165">
    <property type="term" value="P:signal transduction"/>
    <property type="evidence" value="ECO:0007669"/>
    <property type="project" value="UniProtKB-KW"/>
</dbReference>
<sequence>MAWKDTERDKLRYHLRLTIGATMRLSQLLLLAPYPLTLVQRDCCSISSRGVQVIKIFRQLISIFVTIVTMTSQFVLFYVYPHLMYQPTVPIFIVILYYILSILQTMTVAVLMIGCEGRRTQYETYFETVLPLVKETFEQSDCQLTIWHRNTARAALVVYSTIAIILPIVTGAIIQTNAAVPYAMGHFISFVVSYLVLMQYYSVFVHLSSILRKLNERLTALVRGGLTPGGDAFMYIEQLRLLHVEVMEIAGGLNEKIGYVIIMIVVAIFASVNIELLELYQCVRLGVLSPTVIVMKFIFAAIEFSFYILIAYPNRLIQNENQRTLFMLHKTQRASNSADTNGSVIHYILQISNLRHIHQSCGMIPLDMKLITNVVAAITTIVVILIQFADFGL</sequence>
<feature type="transmembrane region" description="Helical" evidence="8">
    <location>
        <begin position="154"/>
        <end position="174"/>
    </location>
</feature>
<evidence type="ECO:0000256" key="1">
    <source>
        <dbReference type="ARBA" id="ARBA00004651"/>
    </source>
</evidence>
<reference evidence="9" key="2">
    <citation type="submission" date="2020-05" db="UniProtKB">
        <authorList>
            <consortium name="EnsemblMetazoa"/>
        </authorList>
    </citation>
    <scope>IDENTIFICATION</scope>
    <source>
        <strain evidence="9">WRAIR2</strain>
    </source>
</reference>
<dbReference type="Proteomes" id="UP000075884">
    <property type="component" value="Unassembled WGS sequence"/>
</dbReference>
<dbReference type="GO" id="GO:0007635">
    <property type="term" value="P:chemosensory behavior"/>
    <property type="evidence" value="ECO:0007669"/>
    <property type="project" value="TreeGrafter"/>
</dbReference>
<comment type="function">
    <text evidence="8">Gustatory receptor which mediates acceptance or avoidance behavior, depending on its substrates.</text>
</comment>
<feature type="transmembrane region" description="Helical" evidence="8">
    <location>
        <begin position="294"/>
        <end position="313"/>
    </location>
</feature>
<dbReference type="AlphaFoldDB" id="A0A182NZ67"/>
<name>A0A182NZ67_9DIPT</name>
<dbReference type="GO" id="GO:0030425">
    <property type="term" value="C:dendrite"/>
    <property type="evidence" value="ECO:0007669"/>
    <property type="project" value="TreeGrafter"/>
</dbReference>
<dbReference type="GO" id="GO:0050909">
    <property type="term" value="P:sensory perception of taste"/>
    <property type="evidence" value="ECO:0007669"/>
    <property type="project" value="InterPro"/>
</dbReference>
<keyword evidence="3 8" id="KW-0812">Transmembrane</keyword>
<evidence type="ECO:0000256" key="4">
    <source>
        <dbReference type="ARBA" id="ARBA00022989"/>
    </source>
</evidence>
<evidence type="ECO:0000256" key="3">
    <source>
        <dbReference type="ARBA" id="ARBA00022692"/>
    </source>
</evidence>
<protein>
    <recommendedName>
        <fullName evidence="8">Gustatory receptor</fullName>
    </recommendedName>
</protein>
<keyword evidence="10" id="KW-1185">Reference proteome</keyword>
<dbReference type="InterPro" id="IPR013604">
    <property type="entry name" value="7TM_chemorcpt"/>
</dbReference>
<accession>A0A182NZ67</accession>
<proteinExistence type="inferred from homology"/>
<evidence type="ECO:0000313" key="10">
    <source>
        <dbReference type="Proteomes" id="UP000075884"/>
    </source>
</evidence>
<feature type="transmembrane region" description="Helical" evidence="8">
    <location>
        <begin position="370"/>
        <end position="389"/>
    </location>
</feature>
<dbReference type="GO" id="GO:0008049">
    <property type="term" value="P:male courtship behavior"/>
    <property type="evidence" value="ECO:0007669"/>
    <property type="project" value="TreeGrafter"/>
</dbReference>
<dbReference type="VEuPathDB" id="VectorBase:ADIR015567"/>
<keyword evidence="5 8" id="KW-0472">Membrane</keyword>
<keyword evidence="6 8" id="KW-0675">Receptor</keyword>
<feature type="transmembrane region" description="Helical" evidence="8">
    <location>
        <begin position="186"/>
        <end position="207"/>
    </location>
</feature>
<organism evidence="9 10">
    <name type="scientific">Anopheles dirus</name>
    <dbReference type="NCBI Taxonomy" id="7168"/>
    <lineage>
        <taxon>Eukaryota</taxon>
        <taxon>Metazoa</taxon>
        <taxon>Ecdysozoa</taxon>
        <taxon>Arthropoda</taxon>
        <taxon>Hexapoda</taxon>
        <taxon>Insecta</taxon>
        <taxon>Pterygota</taxon>
        <taxon>Neoptera</taxon>
        <taxon>Endopterygota</taxon>
        <taxon>Diptera</taxon>
        <taxon>Nematocera</taxon>
        <taxon>Culicoidea</taxon>
        <taxon>Culicidae</taxon>
        <taxon>Anophelinae</taxon>
        <taxon>Anopheles</taxon>
    </lineage>
</organism>